<accession>A0A7S3PGY0</accession>
<evidence type="ECO:0000313" key="1">
    <source>
        <dbReference type="EMBL" id="CAE0439881.1"/>
    </source>
</evidence>
<name>A0A7S3PGY0_9STRA</name>
<reference evidence="1" key="1">
    <citation type="submission" date="2021-01" db="EMBL/GenBank/DDBJ databases">
        <authorList>
            <person name="Corre E."/>
            <person name="Pelletier E."/>
            <person name="Niang G."/>
            <person name="Scheremetjew M."/>
            <person name="Finn R."/>
            <person name="Kale V."/>
            <person name="Holt S."/>
            <person name="Cochrane G."/>
            <person name="Meng A."/>
            <person name="Brown T."/>
            <person name="Cohen L."/>
        </authorList>
    </citation>
    <scope>NUCLEOTIDE SEQUENCE</scope>
    <source>
        <strain evidence="1">GSBS06</strain>
    </source>
</reference>
<dbReference type="AlphaFoldDB" id="A0A7S3PGY0"/>
<proteinExistence type="predicted"/>
<gene>
    <name evidence="1" type="ORF">ASTO00021_LOCUS10042</name>
</gene>
<dbReference type="EMBL" id="HBIN01013304">
    <property type="protein sequence ID" value="CAE0439881.1"/>
    <property type="molecule type" value="Transcribed_RNA"/>
</dbReference>
<organism evidence="1">
    <name type="scientific">Aplanochytrium stocchinoi</name>
    <dbReference type="NCBI Taxonomy" id="215587"/>
    <lineage>
        <taxon>Eukaryota</taxon>
        <taxon>Sar</taxon>
        <taxon>Stramenopiles</taxon>
        <taxon>Bigyra</taxon>
        <taxon>Labyrinthulomycetes</taxon>
        <taxon>Thraustochytrida</taxon>
        <taxon>Thraustochytriidae</taxon>
        <taxon>Aplanochytrium</taxon>
    </lineage>
</organism>
<sequence length="282" mass="32181">MGFFRRKKRSSDDDLAIAKTAYDNVPLAKVVDEIDEEYENEKKLREEQHQRWKKDISRILTWGEKQEVMVTIAKHLLDLAQDISRIEATTGRITPDDIKNALLESWKNLPPYTLVLKDPMAIAYAESNLAAEAQTKFENKLQEKIKAYVEKHGDGAIDYKPILMTAIESSTTPRKDSPKMLQIMLSFIGIYHHDEVTYVNSEKLKELVGKVGTLMNLAWTFRLEGPSELGTNWQFLLPGIQSLMSAIDEASMEGGGIEINVDLIFFVLYHFDFKPEEIAGRV</sequence>
<protein>
    <submittedName>
        <fullName evidence="1">Uncharacterized protein</fullName>
    </submittedName>
</protein>